<sequence length="66" mass="7687">MDFVGISLKAQLYSNIICYKLYQTLLHPYNPNFDIIVDNFQKGVANLPNESQIQLILTIKNLFLKR</sequence>
<accession>A0A2I7SJ61</accession>
<evidence type="ECO:0000313" key="2">
    <source>
        <dbReference type="Proteomes" id="UP000236592"/>
    </source>
</evidence>
<name>A0A2I7SJ61_9FLAO</name>
<evidence type="ECO:0000313" key="1">
    <source>
        <dbReference type="EMBL" id="AUS05950.1"/>
    </source>
</evidence>
<keyword evidence="2" id="KW-1185">Reference proteome</keyword>
<protein>
    <submittedName>
        <fullName evidence="1">Uncharacterized protein</fullName>
    </submittedName>
</protein>
<reference evidence="2" key="1">
    <citation type="submission" date="2018-01" db="EMBL/GenBank/DDBJ databases">
        <title>Complete genome of Tamlana sp. UJ94.</title>
        <authorList>
            <person name="Jung J."/>
            <person name="Chung D."/>
            <person name="Bae S.S."/>
            <person name="Baek K."/>
        </authorList>
    </citation>
    <scope>NUCLEOTIDE SEQUENCE [LARGE SCALE GENOMIC DNA]</scope>
    <source>
        <strain evidence="2">UJ94</strain>
    </source>
</reference>
<proteinExistence type="predicted"/>
<dbReference type="Proteomes" id="UP000236592">
    <property type="component" value="Chromosome"/>
</dbReference>
<dbReference type="AlphaFoldDB" id="A0A2I7SJ61"/>
<gene>
    <name evidence="1" type="ORF">C1A40_11025</name>
</gene>
<dbReference type="KEGG" id="taj:C1A40_11025"/>
<dbReference type="EMBL" id="CP025938">
    <property type="protein sequence ID" value="AUS05950.1"/>
    <property type="molecule type" value="Genomic_DNA"/>
</dbReference>
<organism evidence="1 2">
    <name type="scientific">Pseudotamlana carrageenivorans</name>
    <dbReference type="NCBI Taxonomy" id="2069432"/>
    <lineage>
        <taxon>Bacteria</taxon>
        <taxon>Pseudomonadati</taxon>
        <taxon>Bacteroidota</taxon>
        <taxon>Flavobacteriia</taxon>
        <taxon>Flavobacteriales</taxon>
        <taxon>Flavobacteriaceae</taxon>
        <taxon>Pseudotamlana</taxon>
    </lineage>
</organism>